<sequence length="92" mass="10436">MFPRLRVVSNLFSRIGGQQQGGVQVPQQVQMAVGRAVTNAAINELSNAFKFHNVGDVETMSAFRNKEQTLKRETVDSVYRLQTEFKNIFFGR</sequence>
<evidence type="ECO:0000313" key="2">
    <source>
        <dbReference type="Proteomes" id="UP001162164"/>
    </source>
</evidence>
<proteinExistence type="predicted"/>
<gene>
    <name evidence="1" type="ORF">NQ317_010298</name>
</gene>
<reference evidence="1" key="1">
    <citation type="journal article" date="2023" name="Insect Mol. Biol.">
        <title>Genome sequencing provides insights into the evolution of gene families encoding plant cell wall-degrading enzymes in longhorned beetles.</title>
        <authorList>
            <person name="Shin N.R."/>
            <person name="Okamura Y."/>
            <person name="Kirsch R."/>
            <person name="Pauchet Y."/>
        </authorList>
    </citation>
    <scope>NUCLEOTIDE SEQUENCE</scope>
    <source>
        <strain evidence="1">MMC_N1</strain>
    </source>
</reference>
<dbReference type="Proteomes" id="UP001162164">
    <property type="component" value="Unassembled WGS sequence"/>
</dbReference>
<organism evidence="1 2">
    <name type="scientific">Molorchus minor</name>
    <dbReference type="NCBI Taxonomy" id="1323400"/>
    <lineage>
        <taxon>Eukaryota</taxon>
        <taxon>Metazoa</taxon>
        <taxon>Ecdysozoa</taxon>
        <taxon>Arthropoda</taxon>
        <taxon>Hexapoda</taxon>
        <taxon>Insecta</taxon>
        <taxon>Pterygota</taxon>
        <taxon>Neoptera</taxon>
        <taxon>Endopterygota</taxon>
        <taxon>Coleoptera</taxon>
        <taxon>Polyphaga</taxon>
        <taxon>Cucujiformia</taxon>
        <taxon>Chrysomeloidea</taxon>
        <taxon>Cerambycidae</taxon>
        <taxon>Lamiinae</taxon>
        <taxon>Monochamini</taxon>
        <taxon>Molorchus</taxon>
    </lineage>
</organism>
<protein>
    <submittedName>
        <fullName evidence="1">Uncharacterized protein</fullName>
    </submittedName>
</protein>
<name>A0ABQ9JM92_9CUCU</name>
<evidence type="ECO:0000313" key="1">
    <source>
        <dbReference type="EMBL" id="KAJ8979047.1"/>
    </source>
</evidence>
<accession>A0ABQ9JM92</accession>
<keyword evidence="2" id="KW-1185">Reference proteome</keyword>
<dbReference type="EMBL" id="JAPWTJ010000379">
    <property type="protein sequence ID" value="KAJ8979047.1"/>
    <property type="molecule type" value="Genomic_DNA"/>
</dbReference>
<comment type="caution">
    <text evidence="1">The sequence shown here is derived from an EMBL/GenBank/DDBJ whole genome shotgun (WGS) entry which is preliminary data.</text>
</comment>